<dbReference type="STRING" id="1770058.A3840_07440"/>
<dbReference type="RefSeq" id="WP_067454209.1">
    <property type="nucleotide sequence ID" value="NZ_LVVY01000074.1"/>
</dbReference>
<keyword evidence="3" id="KW-1185">Reference proteome</keyword>
<comment type="caution">
    <text evidence="2">The sequence shown here is derived from an EMBL/GenBank/DDBJ whole genome shotgun (WGS) entry which is preliminary data.</text>
</comment>
<sequence>MQFRAILNKDGGTLRSLDLDDFSQRAEALFAEEGHALECRVIGGDAVEAALAEASTAEAVDVMLAGGGDGTISAAAAAAYASGKPLAVLPAGTMNLFARALGMPLDLDAALVAIARGRIENIDIATANGRPFVHQYGVGIHARLVRIRNGMSYRDRVGKMLASLRAILATAIDPPRFEVELVGPEGAKTHVVSGIAVSNNPLGDGPIPVAARLDSGLLGVYLAAGTSSRELVALALDVFTGRWRDNALVSEAEVPEVVLRFPKRKRGNHAVVDGELIPLEPSVTLKLHAQAMAVVRPAEDAA</sequence>
<dbReference type="Proteomes" id="UP000078389">
    <property type="component" value="Unassembled WGS sequence"/>
</dbReference>
<dbReference type="Gene3D" id="2.60.200.40">
    <property type="match status" value="1"/>
</dbReference>
<accession>A0A178HYT3</accession>
<dbReference type="InterPro" id="IPR004363">
    <property type="entry name" value="Methylgl_synth"/>
</dbReference>
<dbReference type="GO" id="GO:0008929">
    <property type="term" value="F:methylglyoxal synthase activity"/>
    <property type="evidence" value="ECO:0007669"/>
    <property type="project" value="InterPro"/>
</dbReference>
<dbReference type="OrthoDB" id="9815110at2"/>
<dbReference type="PANTHER" id="PTHR30492">
    <property type="entry name" value="METHYLGLYOXAL SYNTHASE"/>
    <property type="match status" value="1"/>
</dbReference>
<evidence type="ECO:0000259" key="1">
    <source>
        <dbReference type="PROSITE" id="PS50146"/>
    </source>
</evidence>
<gene>
    <name evidence="2" type="ORF">A3840_07440</name>
</gene>
<dbReference type="SMART" id="SM00046">
    <property type="entry name" value="DAGKc"/>
    <property type="match status" value="1"/>
</dbReference>
<dbReference type="EMBL" id="LVVY01000074">
    <property type="protein sequence ID" value="OAM77981.1"/>
    <property type="molecule type" value="Genomic_DNA"/>
</dbReference>
<feature type="domain" description="DAGKc" evidence="1">
    <location>
        <begin position="1"/>
        <end position="131"/>
    </location>
</feature>
<dbReference type="Pfam" id="PF00781">
    <property type="entry name" value="DAGK_cat"/>
    <property type="match status" value="1"/>
</dbReference>
<dbReference type="GO" id="GO:0019242">
    <property type="term" value="P:methylglyoxal biosynthetic process"/>
    <property type="evidence" value="ECO:0007669"/>
    <property type="project" value="InterPro"/>
</dbReference>
<dbReference type="GO" id="GO:0005829">
    <property type="term" value="C:cytosol"/>
    <property type="evidence" value="ECO:0007669"/>
    <property type="project" value="TreeGrafter"/>
</dbReference>
<name>A0A178HYT3_9HYPH</name>
<proteinExistence type="predicted"/>
<reference evidence="2 3" key="1">
    <citation type="submission" date="2016-03" db="EMBL/GenBank/DDBJ databases">
        <title>Genome sequencing of Devosia sp. S37.</title>
        <authorList>
            <person name="Mohd Nor M."/>
        </authorList>
    </citation>
    <scope>NUCLEOTIDE SEQUENCE [LARGE SCALE GENOMIC DNA]</scope>
    <source>
        <strain evidence="2 3">S37</strain>
    </source>
</reference>
<dbReference type="InterPro" id="IPR016064">
    <property type="entry name" value="NAD/diacylglycerol_kinase_sf"/>
</dbReference>
<evidence type="ECO:0000313" key="2">
    <source>
        <dbReference type="EMBL" id="OAM77981.1"/>
    </source>
</evidence>
<organism evidence="2 3">
    <name type="scientific">Devosia elaeis</name>
    <dbReference type="NCBI Taxonomy" id="1770058"/>
    <lineage>
        <taxon>Bacteria</taxon>
        <taxon>Pseudomonadati</taxon>
        <taxon>Pseudomonadota</taxon>
        <taxon>Alphaproteobacteria</taxon>
        <taxon>Hyphomicrobiales</taxon>
        <taxon>Devosiaceae</taxon>
        <taxon>Devosia</taxon>
    </lineage>
</organism>
<dbReference type="SUPFAM" id="SSF111331">
    <property type="entry name" value="NAD kinase/diacylglycerol kinase-like"/>
    <property type="match status" value="1"/>
</dbReference>
<protein>
    <recommendedName>
        <fullName evidence="1">DAGKc domain-containing protein</fullName>
    </recommendedName>
</protein>
<dbReference type="GO" id="GO:0016301">
    <property type="term" value="F:kinase activity"/>
    <property type="evidence" value="ECO:0007669"/>
    <property type="project" value="InterPro"/>
</dbReference>
<dbReference type="InterPro" id="IPR017438">
    <property type="entry name" value="ATP-NAD_kinase_N"/>
</dbReference>
<dbReference type="InterPro" id="IPR001206">
    <property type="entry name" value="Diacylglycerol_kinase_cat_dom"/>
</dbReference>
<dbReference type="PANTHER" id="PTHR30492:SF0">
    <property type="entry name" value="METHYLGLYOXAL SYNTHASE"/>
    <property type="match status" value="1"/>
</dbReference>
<dbReference type="Gene3D" id="3.40.50.10330">
    <property type="entry name" value="Probable inorganic polyphosphate/atp-NAD kinase, domain 1"/>
    <property type="match status" value="1"/>
</dbReference>
<dbReference type="AlphaFoldDB" id="A0A178HYT3"/>
<evidence type="ECO:0000313" key="3">
    <source>
        <dbReference type="Proteomes" id="UP000078389"/>
    </source>
</evidence>
<dbReference type="PROSITE" id="PS50146">
    <property type="entry name" value="DAGK"/>
    <property type="match status" value="1"/>
</dbReference>